<evidence type="ECO:0000256" key="1">
    <source>
        <dbReference type="ARBA" id="ARBA00022723"/>
    </source>
</evidence>
<dbReference type="PROSITE" id="PS00028">
    <property type="entry name" value="ZINC_FINGER_C2H2_1"/>
    <property type="match status" value="1"/>
</dbReference>
<proteinExistence type="predicted"/>
<dbReference type="AlphaFoldDB" id="A0A6A6DEX1"/>
<keyword evidence="3 5" id="KW-0863">Zinc-finger</keyword>
<dbReference type="FunFam" id="3.30.160.60:FF:000110">
    <property type="entry name" value="Zinc finger protein-like"/>
    <property type="match status" value="1"/>
</dbReference>
<evidence type="ECO:0000256" key="4">
    <source>
        <dbReference type="ARBA" id="ARBA00022833"/>
    </source>
</evidence>
<organism evidence="7 8">
    <name type="scientific">Zopfia rhizophila CBS 207.26</name>
    <dbReference type="NCBI Taxonomy" id="1314779"/>
    <lineage>
        <taxon>Eukaryota</taxon>
        <taxon>Fungi</taxon>
        <taxon>Dikarya</taxon>
        <taxon>Ascomycota</taxon>
        <taxon>Pezizomycotina</taxon>
        <taxon>Dothideomycetes</taxon>
        <taxon>Dothideomycetes incertae sedis</taxon>
        <taxon>Zopfiaceae</taxon>
        <taxon>Zopfia</taxon>
    </lineage>
</organism>
<keyword evidence="8" id="KW-1185">Reference proteome</keyword>
<dbReference type="PANTHER" id="PTHR23235">
    <property type="entry name" value="KRUEPPEL-LIKE TRANSCRIPTION FACTOR"/>
    <property type="match status" value="1"/>
</dbReference>
<dbReference type="OrthoDB" id="10018191at2759"/>
<sequence length="65" mass="7907">HSNKRLYKYSECGSSFKRLNTSKQHQATHERPYECKICGKRFSRIDYVQKHYFTHMKILGSRRKI</sequence>
<evidence type="ECO:0000256" key="2">
    <source>
        <dbReference type="ARBA" id="ARBA00022737"/>
    </source>
</evidence>
<feature type="domain" description="C2H2-type" evidence="6">
    <location>
        <begin position="33"/>
        <end position="55"/>
    </location>
</feature>
<evidence type="ECO:0000313" key="7">
    <source>
        <dbReference type="EMBL" id="KAF2177553.1"/>
    </source>
</evidence>
<evidence type="ECO:0000313" key="8">
    <source>
        <dbReference type="Proteomes" id="UP000800200"/>
    </source>
</evidence>
<protein>
    <recommendedName>
        <fullName evidence="6">C2H2-type domain-containing protein</fullName>
    </recommendedName>
</protein>
<dbReference type="SMART" id="SM00355">
    <property type="entry name" value="ZnF_C2H2"/>
    <property type="match status" value="2"/>
</dbReference>
<dbReference type="PROSITE" id="PS50157">
    <property type="entry name" value="ZINC_FINGER_C2H2_2"/>
    <property type="match status" value="1"/>
</dbReference>
<evidence type="ECO:0000256" key="5">
    <source>
        <dbReference type="PROSITE-ProRule" id="PRU00042"/>
    </source>
</evidence>
<reference evidence="7" key="1">
    <citation type="journal article" date="2020" name="Stud. Mycol.">
        <title>101 Dothideomycetes genomes: a test case for predicting lifestyles and emergence of pathogens.</title>
        <authorList>
            <person name="Haridas S."/>
            <person name="Albert R."/>
            <person name="Binder M."/>
            <person name="Bloem J."/>
            <person name="Labutti K."/>
            <person name="Salamov A."/>
            <person name="Andreopoulos B."/>
            <person name="Baker S."/>
            <person name="Barry K."/>
            <person name="Bills G."/>
            <person name="Bluhm B."/>
            <person name="Cannon C."/>
            <person name="Castanera R."/>
            <person name="Culley D."/>
            <person name="Daum C."/>
            <person name="Ezra D."/>
            <person name="Gonzalez J."/>
            <person name="Henrissat B."/>
            <person name="Kuo A."/>
            <person name="Liang C."/>
            <person name="Lipzen A."/>
            <person name="Lutzoni F."/>
            <person name="Magnuson J."/>
            <person name="Mondo S."/>
            <person name="Nolan M."/>
            <person name="Ohm R."/>
            <person name="Pangilinan J."/>
            <person name="Park H.-J."/>
            <person name="Ramirez L."/>
            <person name="Alfaro M."/>
            <person name="Sun H."/>
            <person name="Tritt A."/>
            <person name="Yoshinaga Y."/>
            <person name="Zwiers L.-H."/>
            <person name="Turgeon B."/>
            <person name="Goodwin S."/>
            <person name="Spatafora J."/>
            <person name="Crous P."/>
            <person name="Grigoriev I."/>
        </authorList>
    </citation>
    <scope>NUCLEOTIDE SEQUENCE</scope>
    <source>
        <strain evidence="7">CBS 207.26</strain>
    </source>
</reference>
<dbReference type="GO" id="GO:0008270">
    <property type="term" value="F:zinc ion binding"/>
    <property type="evidence" value="ECO:0007669"/>
    <property type="project" value="UniProtKB-KW"/>
</dbReference>
<keyword evidence="2" id="KW-0677">Repeat</keyword>
<evidence type="ECO:0000256" key="3">
    <source>
        <dbReference type="ARBA" id="ARBA00022771"/>
    </source>
</evidence>
<evidence type="ECO:0000259" key="6">
    <source>
        <dbReference type="PROSITE" id="PS50157"/>
    </source>
</evidence>
<dbReference type="InterPro" id="IPR036236">
    <property type="entry name" value="Znf_C2H2_sf"/>
</dbReference>
<keyword evidence="4" id="KW-0862">Zinc</keyword>
<accession>A0A6A6DEX1</accession>
<dbReference type="Proteomes" id="UP000800200">
    <property type="component" value="Unassembled WGS sequence"/>
</dbReference>
<keyword evidence="1" id="KW-0479">Metal-binding</keyword>
<feature type="non-terminal residue" evidence="7">
    <location>
        <position position="1"/>
    </location>
</feature>
<dbReference type="SUPFAM" id="SSF57667">
    <property type="entry name" value="beta-beta-alpha zinc fingers"/>
    <property type="match status" value="1"/>
</dbReference>
<dbReference type="Pfam" id="PF00096">
    <property type="entry name" value="zf-C2H2"/>
    <property type="match status" value="1"/>
</dbReference>
<name>A0A6A6DEX1_9PEZI</name>
<dbReference type="Gene3D" id="3.30.160.60">
    <property type="entry name" value="Classic Zinc Finger"/>
    <property type="match status" value="2"/>
</dbReference>
<dbReference type="InterPro" id="IPR013087">
    <property type="entry name" value="Znf_C2H2_type"/>
</dbReference>
<gene>
    <name evidence="7" type="ORF">K469DRAFT_602996</name>
</gene>
<dbReference type="EMBL" id="ML994687">
    <property type="protein sequence ID" value="KAF2177553.1"/>
    <property type="molecule type" value="Genomic_DNA"/>
</dbReference>